<dbReference type="Pfam" id="PF22970">
    <property type="entry name" value="DUF7028"/>
    <property type="match status" value="2"/>
</dbReference>
<accession>A0A3S3MCI1</accession>
<dbReference type="Pfam" id="PF23011">
    <property type="entry name" value="PHD-1st_NSD"/>
    <property type="match status" value="1"/>
</dbReference>
<name>A0A3S3MCI1_9MAGN</name>
<dbReference type="InterPro" id="IPR042163">
    <property type="entry name" value="PHF12"/>
</dbReference>
<keyword evidence="4" id="KW-0862">Zinc</keyword>
<evidence type="ECO:0000256" key="6">
    <source>
        <dbReference type="PROSITE-ProRule" id="PRU00146"/>
    </source>
</evidence>
<organism evidence="9 10">
    <name type="scientific">Cinnamomum micranthum f. kanehirae</name>
    <dbReference type="NCBI Taxonomy" id="337451"/>
    <lineage>
        <taxon>Eukaryota</taxon>
        <taxon>Viridiplantae</taxon>
        <taxon>Streptophyta</taxon>
        <taxon>Embryophyta</taxon>
        <taxon>Tracheophyta</taxon>
        <taxon>Spermatophyta</taxon>
        <taxon>Magnoliopsida</taxon>
        <taxon>Magnoliidae</taxon>
        <taxon>Laurales</taxon>
        <taxon>Lauraceae</taxon>
        <taxon>Cinnamomum</taxon>
    </lineage>
</organism>
<reference evidence="9 10" key="1">
    <citation type="journal article" date="2019" name="Nat. Plants">
        <title>Stout camphor tree genome fills gaps in understanding of flowering plant genome evolution.</title>
        <authorList>
            <person name="Chaw S.M."/>
            <person name="Liu Y.C."/>
            <person name="Wu Y.W."/>
            <person name="Wang H.Y."/>
            <person name="Lin C.I."/>
            <person name="Wu C.S."/>
            <person name="Ke H.M."/>
            <person name="Chang L.Y."/>
            <person name="Hsu C.Y."/>
            <person name="Yang H.T."/>
            <person name="Sudianto E."/>
            <person name="Hsu M.H."/>
            <person name="Wu K.P."/>
            <person name="Wang L.N."/>
            <person name="Leebens-Mack J.H."/>
            <person name="Tsai I.J."/>
        </authorList>
    </citation>
    <scope>NUCLEOTIDE SEQUENCE [LARGE SCALE GENOMIC DNA]</scope>
    <source>
        <strain evidence="10">cv. Chaw 1501</strain>
        <tissue evidence="9">Young leaves</tissue>
    </source>
</reference>
<feature type="domain" description="PHD-type" evidence="8">
    <location>
        <begin position="513"/>
        <end position="558"/>
    </location>
</feature>
<keyword evidence="10" id="KW-1185">Reference proteome</keyword>
<dbReference type="SUPFAM" id="SSF57903">
    <property type="entry name" value="FYVE/PHD zinc finger"/>
    <property type="match status" value="2"/>
</dbReference>
<keyword evidence="5" id="KW-0539">Nucleus</keyword>
<gene>
    <name evidence="9" type="ORF">CKAN_00221900</name>
</gene>
<dbReference type="InterPro" id="IPR019787">
    <property type="entry name" value="Znf_PHD-finger"/>
</dbReference>
<dbReference type="EMBL" id="QPKB01000001">
    <property type="protein sequence ID" value="RWR73910.1"/>
    <property type="molecule type" value="Genomic_DNA"/>
</dbReference>
<dbReference type="OrthoDB" id="6286493at2759"/>
<proteinExistence type="predicted"/>
<dbReference type="PANTHER" id="PTHR46309:SF12">
    <property type="entry name" value="GB|AAC80581.1"/>
    <property type="match status" value="1"/>
</dbReference>
<dbReference type="STRING" id="337451.A0A3S3MCI1"/>
<dbReference type="InterPro" id="IPR013083">
    <property type="entry name" value="Znf_RING/FYVE/PHD"/>
</dbReference>
<dbReference type="Gene3D" id="3.30.40.10">
    <property type="entry name" value="Zinc/RING finger domain, C3HC4 (zinc finger)"/>
    <property type="match status" value="2"/>
</dbReference>
<evidence type="ECO:0000256" key="7">
    <source>
        <dbReference type="SAM" id="MobiDB-lite"/>
    </source>
</evidence>
<dbReference type="PANTHER" id="PTHR46309">
    <property type="entry name" value="PHD FINGER PROTEIN 12"/>
    <property type="match status" value="1"/>
</dbReference>
<feature type="region of interest" description="Disordered" evidence="7">
    <location>
        <begin position="1"/>
        <end position="35"/>
    </location>
</feature>
<evidence type="ECO:0000256" key="5">
    <source>
        <dbReference type="ARBA" id="ARBA00023242"/>
    </source>
</evidence>
<dbReference type="SMART" id="SM00249">
    <property type="entry name" value="PHD"/>
    <property type="match status" value="2"/>
</dbReference>
<feature type="compositionally biased region" description="Acidic residues" evidence="7">
    <location>
        <begin position="12"/>
        <end position="34"/>
    </location>
</feature>
<dbReference type="InterPro" id="IPR054292">
    <property type="entry name" value="DUF7028"/>
</dbReference>
<evidence type="ECO:0000256" key="4">
    <source>
        <dbReference type="ARBA" id="ARBA00022833"/>
    </source>
</evidence>
<keyword evidence="2" id="KW-0479">Metal-binding</keyword>
<feature type="compositionally biased region" description="Basic and acidic residues" evidence="7">
    <location>
        <begin position="1"/>
        <end position="11"/>
    </location>
</feature>
<evidence type="ECO:0000313" key="9">
    <source>
        <dbReference type="EMBL" id="RWR73910.1"/>
    </source>
</evidence>
<dbReference type="Proteomes" id="UP000283530">
    <property type="component" value="Unassembled WGS sequence"/>
</dbReference>
<dbReference type="InterPro" id="IPR001965">
    <property type="entry name" value="Znf_PHD"/>
</dbReference>
<dbReference type="PROSITE" id="PS50016">
    <property type="entry name" value="ZF_PHD_2"/>
    <property type="match status" value="1"/>
</dbReference>
<comment type="subcellular location">
    <subcellularLocation>
        <location evidence="1">Nucleus</location>
    </subcellularLocation>
</comment>
<dbReference type="InterPro" id="IPR032308">
    <property type="entry name" value="TDBD"/>
</dbReference>
<sequence>MSDVKRQHQLQETDDDADGEGESIEDPINNDDDTSNSSIVKGCWYTISIPGAEIFPQSVANYLTGNQKNQENIEQLRKHLFAMGWKIERKHEKKQNMTRYRYKSDDGIYYYSLFKVCQHLHTTQGFMTVQQVTRRRPSPCKQELVQNRLTNMAEELSSIRQEDQCIVGYNCPSFTKNILALRNNSGGVVEVEQGIERNSDLYFKRSKSQLKRSDCIFVEKEECPQAVRDYCTLESRNGNFRRNDSVDIKQLILKVKMHLSFEGWKFWYINKGSDRRELRYCSPKGKVFISLITACRAWMEDEMAADRYDDGLSACKNLVDSQFFQVPSIEFEENSLDLAVAPFIEEPLHHQTNAVSIGKGNIDGPPVASSCNRMKRSLVDGSIDSQKKNKSKKSCLPFNQGVAVDERDSKHELELSKRPTQRNVILSSLIDNGVVLQGQEVSYLHKKDLHPMATGQITYEGIKCYCCGKVYGLSSFEVHAGSNNHRPAANIFLQDGRSLFDCQLQLTGGNGSDSICSVCYDGGDLLLCESCPSVFHLSCVGLEDVPQGEWYCPSCRCGICGNGDFDGVSERYSGKTVIYCDQCNREYHVGCLAVRELAELKRCHKGNWFCSPKCSKVIQTLY</sequence>
<evidence type="ECO:0000256" key="1">
    <source>
        <dbReference type="ARBA" id="ARBA00004123"/>
    </source>
</evidence>
<dbReference type="GO" id="GO:0005634">
    <property type="term" value="C:nucleus"/>
    <property type="evidence" value="ECO:0007669"/>
    <property type="project" value="UniProtKB-SubCell"/>
</dbReference>
<dbReference type="InterPro" id="IPR059153">
    <property type="entry name" value="NSD_PHD-1st"/>
</dbReference>
<dbReference type="GO" id="GO:0008270">
    <property type="term" value="F:zinc ion binding"/>
    <property type="evidence" value="ECO:0007669"/>
    <property type="project" value="UniProtKB-KW"/>
</dbReference>
<evidence type="ECO:0000259" key="8">
    <source>
        <dbReference type="PROSITE" id="PS50016"/>
    </source>
</evidence>
<evidence type="ECO:0000313" key="10">
    <source>
        <dbReference type="Proteomes" id="UP000283530"/>
    </source>
</evidence>
<protein>
    <submittedName>
        <fullName evidence="9">GNAT domain-containing protein</fullName>
    </submittedName>
</protein>
<dbReference type="GO" id="GO:0006357">
    <property type="term" value="P:regulation of transcription by RNA polymerase II"/>
    <property type="evidence" value="ECO:0007669"/>
    <property type="project" value="TreeGrafter"/>
</dbReference>
<comment type="caution">
    <text evidence="9">The sequence shown here is derived from an EMBL/GenBank/DDBJ whole genome shotgun (WGS) entry which is preliminary data.</text>
</comment>
<keyword evidence="3 6" id="KW-0863">Zinc-finger</keyword>
<dbReference type="AlphaFoldDB" id="A0A3S3MCI1"/>
<evidence type="ECO:0000256" key="2">
    <source>
        <dbReference type="ARBA" id="ARBA00022723"/>
    </source>
</evidence>
<dbReference type="InterPro" id="IPR011011">
    <property type="entry name" value="Znf_FYVE_PHD"/>
</dbReference>
<dbReference type="GO" id="GO:0003714">
    <property type="term" value="F:transcription corepressor activity"/>
    <property type="evidence" value="ECO:0007669"/>
    <property type="project" value="InterPro"/>
</dbReference>
<dbReference type="Pfam" id="PF16135">
    <property type="entry name" value="TDBD"/>
    <property type="match status" value="1"/>
</dbReference>
<evidence type="ECO:0000256" key="3">
    <source>
        <dbReference type="ARBA" id="ARBA00022771"/>
    </source>
</evidence>